<dbReference type="PROSITE" id="PS51384">
    <property type="entry name" value="FAD_FR"/>
    <property type="match status" value="1"/>
</dbReference>
<keyword evidence="4" id="KW-0560">Oxidoreductase</keyword>
<dbReference type="SUPFAM" id="SSF63380">
    <property type="entry name" value="Riboflavin synthase domain-like"/>
    <property type="match status" value="1"/>
</dbReference>
<organism evidence="8 9">
    <name type="scientific">Polynucleobacter cosmopolitanus</name>
    <dbReference type="NCBI Taxonomy" id="351345"/>
    <lineage>
        <taxon>Bacteria</taxon>
        <taxon>Pseudomonadati</taxon>
        <taxon>Pseudomonadota</taxon>
        <taxon>Betaproteobacteria</taxon>
        <taxon>Burkholderiales</taxon>
        <taxon>Burkholderiaceae</taxon>
        <taxon>Polynucleobacter</taxon>
    </lineage>
</organism>
<comment type="subcellular location">
    <subcellularLocation>
        <location evidence="1">Membrane</location>
        <topology evidence="1">Multi-pass membrane protein</topology>
    </subcellularLocation>
</comment>
<feature type="transmembrane region" description="Helical" evidence="6">
    <location>
        <begin position="463"/>
        <end position="482"/>
    </location>
</feature>
<dbReference type="InterPro" id="IPR001433">
    <property type="entry name" value="OxRdtase_FAD/NAD-bd"/>
</dbReference>
<keyword evidence="3 6" id="KW-1133">Transmembrane helix</keyword>
<feature type="transmembrane region" description="Helical" evidence="6">
    <location>
        <begin position="150"/>
        <end position="170"/>
    </location>
</feature>
<evidence type="ECO:0000256" key="6">
    <source>
        <dbReference type="SAM" id="Phobius"/>
    </source>
</evidence>
<keyword evidence="5 6" id="KW-0472">Membrane</keyword>
<dbReference type="GO" id="GO:0005886">
    <property type="term" value="C:plasma membrane"/>
    <property type="evidence" value="ECO:0007669"/>
    <property type="project" value="TreeGrafter"/>
</dbReference>
<accession>A0A229FXK0</accession>
<dbReference type="SUPFAM" id="SSF52343">
    <property type="entry name" value="Ferredoxin reductase-like, C-terminal NADP-linked domain"/>
    <property type="match status" value="1"/>
</dbReference>
<proteinExistence type="predicted"/>
<evidence type="ECO:0000256" key="1">
    <source>
        <dbReference type="ARBA" id="ARBA00004141"/>
    </source>
</evidence>
<dbReference type="OrthoDB" id="9796486at2"/>
<comment type="caution">
    <text evidence="8">The sequence shown here is derived from an EMBL/GenBank/DDBJ whole genome shotgun (WGS) entry which is preliminary data.</text>
</comment>
<feature type="transmembrane region" description="Helical" evidence="6">
    <location>
        <begin position="40"/>
        <end position="58"/>
    </location>
</feature>
<feature type="transmembrane region" description="Helical" evidence="6">
    <location>
        <begin position="182"/>
        <end position="201"/>
    </location>
</feature>
<dbReference type="InterPro" id="IPR039261">
    <property type="entry name" value="FNR_nucleotide-bd"/>
</dbReference>
<dbReference type="GO" id="GO:0016175">
    <property type="term" value="F:superoxide-generating NAD(P)H oxidase activity"/>
    <property type="evidence" value="ECO:0007669"/>
    <property type="project" value="TreeGrafter"/>
</dbReference>
<name>A0A229FXK0_9BURK</name>
<feature type="transmembrane region" description="Helical" evidence="6">
    <location>
        <begin position="79"/>
        <end position="97"/>
    </location>
</feature>
<feature type="domain" description="FAD-binding FR-type" evidence="7">
    <location>
        <begin position="207"/>
        <end position="308"/>
    </location>
</feature>
<evidence type="ECO:0000256" key="4">
    <source>
        <dbReference type="ARBA" id="ARBA00023002"/>
    </source>
</evidence>
<feature type="transmembrane region" description="Helical" evidence="6">
    <location>
        <begin position="117"/>
        <end position="138"/>
    </location>
</feature>
<dbReference type="InterPro" id="IPR017938">
    <property type="entry name" value="Riboflavin_synthase-like_b-brl"/>
</dbReference>
<dbReference type="Gene3D" id="3.40.50.80">
    <property type="entry name" value="Nucleotide-binding domain of ferredoxin-NADP reductase (FNR) module"/>
    <property type="match status" value="1"/>
</dbReference>
<evidence type="ECO:0000256" key="2">
    <source>
        <dbReference type="ARBA" id="ARBA00022692"/>
    </source>
</evidence>
<dbReference type="PANTHER" id="PTHR11972:SF69">
    <property type="entry name" value="FERRIC REDUCTION OXIDASE 6-RELATED"/>
    <property type="match status" value="1"/>
</dbReference>
<keyword evidence="2 6" id="KW-0812">Transmembrane</keyword>
<reference evidence="8 9" key="1">
    <citation type="submission" date="2017-06" db="EMBL/GenBank/DDBJ databases">
        <title>Reclassification of a Polynucleobacter cosmopolitanus strain isolated from tropical Lake Victoria as Polynucleobacter victoriensis comb. nov.</title>
        <authorList>
            <person name="Hahn M.W."/>
        </authorList>
    </citation>
    <scope>NUCLEOTIDE SEQUENCE [LARGE SCALE GENOMIC DNA]</scope>
    <source>
        <strain evidence="8 9">MWH-MoIso2</strain>
    </source>
</reference>
<dbReference type="InterPro" id="IPR013130">
    <property type="entry name" value="Fe3_Rdtase_TM_dom"/>
</dbReference>
<dbReference type="PRINTS" id="PR00410">
    <property type="entry name" value="PHEHYDRXLASE"/>
</dbReference>
<sequence length="483" mass="53548">MTINVLSYISLLIYLSLVLLPLGISMGINLPNRPWLDELSSSLAMIGFNIVLIEFWLSGRVKLLSKVLGIDWVLQVHQLFARTALVFLLVHPFIYTLPSQPVWMMGASHQNFLGLTLTSGLTGMLSLFALIFLIGLALTRKSSEISYEAWRLSHMFLALIIAIVGFFHTIDAGRYAQEGWMRSYWMLMLGLALLSLAWTYIIKPLIQNKNACEVISIKQASMGIWELVLKQPIAKNMGFLAGQFAWLKIGRSSPLPENPFSIASCSNKNSSDISFLIKDVGDFTHQISQLQVGQKVFIDGPYGNFGVEAFSAKNDQLIMIAGGVGIAPMISILSQMERDQDANLMNKKILLIYGNRVAEQAVNFKDMVKLESFKHLEVIQLVSEPTSDWQGLTGVLDTTILEKILRSHQINVKTAQFLICGPAEMIDSVETSLDQFGAPLANVASEKFQYDFGKRNPKNKRSVISAILGSATLLAAAIYAALH</sequence>
<dbReference type="EMBL" id="NJGG01000001">
    <property type="protein sequence ID" value="OXL16380.1"/>
    <property type="molecule type" value="Genomic_DNA"/>
</dbReference>
<dbReference type="Proteomes" id="UP000215188">
    <property type="component" value="Unassembled WGS sequence"/>
</dbReference>
<dbReference type="Gene3D" id="2.40.30.10">
    <property type="entry name" value="Translation factors"/>
    <property type="match status" value="1"/>
</dbReference>
<dbReference type="InterPro" id="IPR017927">
    <property type="entry name" value="FAD-bd_FR_type"/>
</dbReference>
<evidence type="ECO:0000256" key="3">
    <source>
        <dbReference type="ARBA" id="ARBA00022989"/>
    </source>
</evidence>
<dbReference type="AlphaFoldDB" id="A0A229FXK0"/>
<evidence type="ECO:0000313" key="8">
    <source>
        <dbReference type="EMBL" id="OXL16380.1"/>
    </source>
</evidence>
<dbReference type="Pfam" id="PF00175">
    <property type="entry name" value="NAD_binding_1"/>
    <property type="match status" value="1"/>
</dbReference>
<evidence type="ECO:0000256" key="5">
    <source>
        <dbReference type="ARBA" id="ARBA00023136"/>
    </source>
</evidence>
<feature type="transmembrane region" description="Helical" evidence="6">
    <location>
        <begin position="5"/>
        <end position="28"/>
    </location>
</feature>
<dbReference type="Pfam" id="PF08022">
    <property type="entry name" value="FAD_binding_8"/>
    <property type="match status" value="1"/>
</dbReference>
<dbReference type="RefSeq" id="WP_089515406.1">
    <property type="nucleotide sequence ID" value="NZ_NJGG01000001.1"/>
</dbReference>
<keyword evidence="9" id="KW-1185">Reference proteome</keyword>
<evidence type="ECO:0000259" key="7">
    <source>
        <dbReference type="PROSITE" id="PS51384"/>
    </source>
</evidence>
<dbReference type="PANTHER" id="PTHR11972">
    <property type="entry name" value="NADPH OXIDASE"/>
    <property type="match status" value="1"/>
</dbReference>
<dbReference type="Pfam" id="PF01794">
    <property type="entry name" value="Ferric_reduct"/>
    <property type="match status" value="1"/>
</dbReference>
<dbReference type="InterPro" id="IPR050369">
    <property type="entry name" value="RBOH/FRE"/>
</dbReference>
<evidence type="ECO:0000313" key="9">
    <source>
        <dbReference type="Proteomes" id="UP000215188"/>
    </source>
</evidence>
<gene>
    <name evidence="8" type="ORF">AOC33_04770</name>
</gene>
<protein>
    <recommendedName>
        <fullName evidence="7">FAD-binding FR-type domain-containing protein</fullName>
    </recommendedName>
</protein>
<dbReference type="InterPro" id="IPR013112">
    <property type="entry name" value="FAD-bd_8"/>
</dbReference>